<geneLocation type="plasmid" evidence="3 5">
    <name>unnamed</name>
</geneLocation>
<sequence>MISSPCIADIDSIASFLRQAEQKVKILDYTEASEFYLKALLLNPNDKAVQARRLDVENMYTMDCNRYSGIAESYFNDGDYEKAVELYEKVVEMNCFNSELAARRIGVLQAKISSRQQRASVWTFEYGFKQALSVFLSVDIRISERAGIGAYRSIRMSSRRYRKIMRWLILR</sequence>
<dbReference type="SUPFAM" id="SSF48452">
    <property type="entry name" value="TPR-like"/>
    <property type="match status" value="1"/>
</dbReference>
<gene>
    <name evidence="2" type="ORF">LI194_18315</name>
    <name evidence="3" type="ORF">P2T59_22800</name>
</gene>
<dbReference type="Proteomes" id="UP001221009">
    <property type="component" value="Plasmid unnamed"/>
</dbReference>
<dbReference type="RefSeq" id="WP_158593296.1">
    <property type="nucleotide sequence ID" value="NZ_CP120354.1"/>
</dbReference>
<accession>A0AAP2QA32</accession>
<reference evidence="3" key="2">
    <citation type="submission" date="2023-03" db="EMBL/GenBank/DDBJ databases">
        <title>Parabacteroides distasonis, a bacteria resistant against UC.</title>
        <authorList>
            <person name="Dai W."/>
        </authorList>
    </citation>
    <scope>NUCLEOTIDE SEQUENCE</scope>
    <source>
        <strain evidence="3">F1-28</strain>
        <plasmid evidence="3">unnamed</plasmid>
    </source>
</reference>
<dbReference type="Gene3D" id="1.25.40.10">
    <property type="entry name" value="Tetratricopeptide repeat domain"/>
    <property type="match status" value="1"/>
</dbReference>
<reference evidence="2" key="1">
    <citation type="submission" date="2021-10" db="EMBL/GenBank/DDBJ databases">
        <title>Collection of gut derived symbiotic bacterial strains cultured from healthy donors.</title>
        <authorList>
            <person name="Lin H."/>
            <person name="Littmann E."/>
            <person name="Kohout C."/>
            <person name="Pamer E.G."/>
        </authorList>
    </citation>
    <scope>NUCLEOTIDE SEQUENCE</scope>
    <source>
        <strain evidence="2">DFI.2.94</strain>
    </source>
</reference>
<dbReference type="SMART" id="SM00028">
    <property type="entry name" value="TPR"/>
    <property type="match status" value="2"/>
</dbReference>
<protein>
    <submittedName>
        <fullName evidence="2">Tetratricopeptide repeat protein</fullName>
    </submittedName>
</protein>
<evidence type="ECO:0000313" key="4">
    <source>
        <dbReference type="Proteomes" id="UP001198806"/>
    </source>
</evidence>
<dbReference type="InterPro" id="IPR011990">
    <property type="entry name" value="TPR-like_helical_dom_sf"/>
</dbReference>
<feature type="repeat" description="TPR" evidence="1">
    <location>
        <begin position="13"/>
        <end position="46"/>
    </location>
</feature>
<dbReference type="EMBL" id="CP120354">
    <property type="protein sequence ID" value="WET66725.1"/>
    <property type="molecule type" value="Genomic_DNA"/>
</dbReference>
<evidence type="ECO:0000313" key="2">
    <source>
        <dbReference type="EMBL" id="MCB6519742.1"/>
    </source>
</evidence>
<feature type="repeat" description="TPR" evidence="1">
    <location>
        <begin position="64"/>
        <end position="97"/>
    </location>
</feature>
<dbReference type="Pfam" id="PF13181">
    <property type="entry name" value="TPR_8"/>
    <property type="match status" value="2"/>
</dbReference>
<keyword evidence="3" id="KW-0614">Plasmid</keyword>
<name>A0AAP2QA32_PARDI</name>
<organism evidence="2 4">
    <name type="scientific">Parabacteroides distasonis</name>
    <dbReference type="NCBI Taxonomy" id="823"/>
    <lineage>
        <taxon>Bacteria</taxon>
        <taxon>Pseudomonadati</taxon>
        <taxon>Bacteroidota</taxon>
        <taxon>Bacteroidia</taxon>
        <taxon>Bacteroidales</taxon>
        <taxon>Tannerellaceae</taxon>
        <taxon>Parabacteroides</taxon>
    </lineage>
</organism>
<keyword evidence="1" id="KW-0802">TPR repeat</keyword>
<evidence type="ECO:0000313" key="3">
    <source>
        <dbReference type="EMBL" id="WET66725.1"/>
    </source>
</evidence>
<dbReference type="EMBL" id="JAJCNI010000028">
    <property type="protein sequence ID" value="MCB6519742.1"/>
    <property type="molecule type" value="Genomic_DNA"/>
</dbReference>
<dbReference type="Proteomes" id="UP001198806">
    <property type="component" value="Unassembled WGS sequence"/>
</dbReference>
<dbReference type="InterPro" id="IPR019734">
    <property type="entry name" value="TPR_rpt"/>
</dbReference>
<dbReference type="PROSITE" id="PS50005">
    <property type="entry name" value="TPR"/>
    <property type="match status" value="2"/>
</dbReference>
<evidence type="ECO:0000313" key="5">
    <source>
        <dbReference type="Proteomes" id="UP001221009"/>
    </source>
</evidence>
<dbReference type="AlphaFoldDB" id="A0AAP2QA32"/>
<evidence type="ECO:0000256" key="1">
    <source>
        <dbReference type="PROSITE-ProRule" id="PRU00339"/>
    </source>
</evidence>
<proteinExistence type="predicted"/>